<keyword evidence="2" id="KW-1185">Reference proteome</keyword>
<dbReference type="Proteomes" id="UP001060085">
    <property type="component" value="Linkage Group LG01"/>
</dbReference>
<gene>
    <name evidence="1" type="ORF">M9H77_05274</name>
</gene>
<comment type="caution">
    <text evidence="1">The sequence shown here is derived from an EMBL/GenBank/DDBJ whole genome shotgun (WGS) entry which is preliminary data.</text>
</comment>
<evidence type="ECO:0000313" key="1">
    <source>
        <dbReference type="EMBL" id="KAI5684046.1"/>
    </source>
</evidence>
<reference evidence="2" key="1">
    <citation type="journal article" date="2023" name="Nat. Plants">
        <title>Single-cell RNA sequencing provides a high-resolution roadmap for understanding the multicellular compartmentation of specialized metabolism.</title>
        <authorList>
            <person name="Sun S."/>
            <person name="Shen X."/>
            <person name="Li Y."/>
            <person name="Li Y."/>
            <person name="Wang S."/>
            <person name="Li R."/>
            <person name="Zhang H."/>
            <person name="Shen G."/>
            <person name="Guo B."/>
            <person name="Wei J."/>
            <person name="Xu J."/>
            <person name="St-Pierre B."/>
            <person name="Chen S."/>
            <person name="Sun C."/>
        </authorList>
    </citation>
    <scope>NUCLEOTIDE SEQUENCE [LARGE SCALE GENOMIC DNA]</scope>
</reference>
<sequence>MAAFSSKSSHIRSISLPCRSHPTTIRIEEELNKIKNFEFSATNSTPAEAISNGLSRLGEIYKPLSKHQNEKWVDEFLDKSLRVLDICGISKEFISQSKENVREFQSCLRRRSRKGDSSAILEMSIHKYISFRKKMKKDSKKSIGILRQIDQEIVGSSAILDVNQHVSAIIRVLREVNSISILIFQSVLAFLSSAQSLKKSSKWSLVSRLIHKGKVASFEDSSKDCFNEFESVDVALRGLCRNDGVQIQTVQSRLESLEGSIESVENELEAMFRRLIRSRTCLLNVFSC</sequence>
<dbReference type="EMBL" id="CM044701">
    <property type="protein sequence ID" value="KAI5684046.1"/>
    <property type="molecule type" value="Genomic_DNA"/>
</dbReference>
<protein>
    <submittedName>
        <fullName evidence="1">Uncharacterized protein</fullName>
    </submittedName>
</protein>
<name>A0ACC0CGM7_CATRO</name>
<proteinExistence type="predicted"/>
<organism evidence="1 2">
    <name type="scientific">Catharanthus roseus</name>
    <name type="common">Madagascar periwinkle</name>
    <name type="synonym">Vinca rosea</name>
    <dbReference type="NCBI Taxonomy" id="4058"/>
    <lineage>
        <taxon>Eukaryota</taxon>
        <taxon>Viridiplantae</taxon>
        <taxon>Streptophyta</taxon>
        <taxon>Embryophyta</taxon>
        <taxon>Tracheophyta</taxon>
        <taxon>Spermatophyta</taxon>
        <taxon>Magnoliopsida</taxon>
        <taxon>eudicotyledons</taxon>
        <taxon>Gunneridae</taxon>
        <taxon>Pentapetalae</taxon>
        <taxon>asterids</taxon>
        <taxon>lamiids</taxon>
        <taxon>Gentianales</taxon>
        <taxon>Apocynaceae</taxon>
        <taxon>Rauvolfioideae</taxon>
        <taxon>Vinceae</taxon>
        <taxon>Catharanthinae</taxon>
        <taxon>Catharanthus</taxon>
    </lineage>
</organism>
<evidence type="ECO:0000313" key="2">
    <source>
        <dbReference type="Proteomes" id="UP001060085"/>
    </source>
</evidence>
<accession>A0ACC0CGM7</accession>